<feature type="domain" description="FecR protein" evidence="2">
    <location>
        <begin position="79"/>
        <end position="171"/>
    </location>
</feature>
<dbReference type="EMBL" id="FQVD01000010">
    <property type="protein sequence ID" value="SHF01537.1"/>
    <property type="molecule type" value="Genomic_DNA"/>
</dbReference>
<dbReference type="OrthoDB" id="710640at2"/>
<gene>
    <name evidence="4" type="ORF">SAMN05444349_1103</name>
</gene>
<accession>A0A1M4Y6X1</accession>
<dbReference type="GO" id="GO:0016989">
    <property type="term" value="F:sigma factor antagonist activity"/>
    <property type="evidence" value="ECO:0007669"/>
    <property type="project" value="TreeGrafter"/>
</dbReference>
<dbReference type="STRING" id="871325.SAMN05444349_1103"/>
<dbReference type="Gene3D" id="3.55.50.30">
    <property type="match status" value="1"/>
</dbReference>
<proteinExistence type="predicted"/>
<dbReference type="AlphaFoldDB" id="A0A1M4Y6X1"/>
<dbReference type="InterPro" id="IPR032508">
    <property type="entry name" value="FecR_C"/>
</dbReference>
<dbReference type="InterPro" id="IPR012373">
    <property type="entry name" value="Ferrdict_sens_TM"/>
</dbReference>
<dbReference type="Proteomes" id="UP000184436">
    <property type="component" value="Unassembled WGS sequence"/>
</dbReference>
<feature type="transmembrane region" description="Helical" evidence="1">
    <location>
        <begin position="50"/>
        <end position="71"/>
    </location>
</feature>
<keyword evidence="1" id="KW-1133">Transmembrane helix</keyword>
<evidence type="ECO:0000256" key="1">
    <source>
        <dbReference type="SAM" id="Phobius"/>
    </source>
</evidence>
<reference evidence="4 5" key="1">
    <citation type="submission" date="2016-11" db="EMBL/GenBank/DDBJ databases">
        <authorList>
            <person name="Jaros S."/>
            <person name="Januszkiewicz K."/>
            <person name="Wedrychowicz H."/>
        </authorList>
    </citation>
    <scope>NUCLEOTIDE SEQUENCE [LARGE SCALE GENOMIC DNA]</scope>
    <source>
        <strain evidence="4 5">DSM 26883</strain>
    </source>
</reference>
<evidence type="ECO:0000313" key="5">
    <source>
        <dbReference type="Proteomes" id="UP000184436"/>
    </source>
</evidence>
<evidence type="ECO:0000313" key="4">
    <source>
        <dbReference type="EMBL" id="SHF01537.1"/>
    </source>
</evidence>
<evidence type="ECO:0000259" key="2">
    <source>
        <dbReference type="Pfam" id="PF04773"/>
    </source>
</evidence>
<feature type="domain" description="Protein FecR C-terminal" evidence="3">
    <location>
        <begin position="217"/>
        <end position="286"/>
    </location>
</feature>
<protein>
    <submittedName>
        <fullName evidence="4">FecR family protein</fullName>
    </submittedName>
</protein>
<dbReference type="PANTHER" id="PTHR30273:SF2">
    <property type="entry name" value="PROTEIN FECR"/>
    <property type="match status" value="1"/>
</dbReference>
<keyword evidence="5" id="KW-1185">Reference proteome</keyword>
<dbReference type="PANTHER" id="PTHR30273">
    <property type="entry name" value="PERIPLASMIC SIGNAL SENSOR AND SIGMA FACTOR ACTIVATOR FECR-RELATED"/>
    <property type="match status" value="1"/>
</dbReference>
<dbReference type="Pfam" id="PF16344">
    <property type="entry name" value="FecR_C"/>
    <property type="match status" value="1"/>
</dbReference>
<dbReference type="RefSeq" id="WP_025074460.1">
    <property type="nucleotide sequence ID" value="NZ_FQVD01000010.1"/>
</dbReference>
<name>A0A1M4Y6X1_9BACE</name>
<dbReference type="Pfam" id="PF04773">
    <property type="entry name" value="FecR"/>
    <property type="match status" value="1"/>
</dbReference>
<evidence type="ECO:0000259" key="3">
    <source>
        <dbReference type="Pfam" id="PF16344"/>
    </source>
</evidence>
<dbReference type="FunFam" id="2.60.120.1440:FF:000001">
    <property type="entry name" value="Putative anti-sigma factor"/>
    <property type="match status" value="1"/>
</dbReference>
<keyword evidence="1" id="KW-0812">Transmembrane</keyword>
<dbReference type="Gene3D" id="2.60.120.1440">
    <property type="match status" value="1"/>
</dbReference>
<keyword evidence="1" id="KW-0472">Membrane</keyword>
<dbReference type="PIRSF" id="PIRSF018266">
    <property type="entry name" value="FecR"/>
    <property type="match status" value="1"/>
</dbReference>
<dbReference type="InterPro" id="IPR006860">
    <property type="entry name" value="FecR"/>
</dbReference>
<organism evidence="4 5">
    <name type="scientific">Bacteroides faecichinchillae</name>
    <dbReference type="NCBI Taxonomy" id="871325"/>
    <lineage>
        <taxon>Bacteria</taxon>
        <taxon>Pseudomonadati</taxon>
        <taxon>Bacteroidota</taxon>
        <taxon>Bacteroidia</taxon>
        <taxon>Bacteroidales</taxon>
        <taxon>Bacteroidaceae</taxon>
        <taxon>Bacteroides</taxon>
    </lineage>
</organism>
<sequence length="293" mass="32933">MKYTDTEIDKILNRLVASTRSPRGKFSASASYSKLERRLKPRILHIPIQSFRVAAAVALLCLSVCAVYWYATSTSTQTVSTLAETRYVRLPDGTSVTLNHFSSLTYPKGFKNANREVSLTGEAYFEVTKDKKHPFIVQAGPVNVQVLGTHFNIDAYPNNPDIKTTLLEGSVAISNTNNAIRLVLEPNQMAIYNKVGNSLIRKEIKNSGDEISWRQGELIFNDTSLKEIVQELSNSFNVNIQIQDTTLQNYCITAHFPKSEKLETILTVLHQTGHFDYSKTNDQIIITTKQDLK</sequence>